<feature type="non-terminal residue" evidence="1">
    <location>
        <position position="1"/>
    </location>
</feature>
<dbReference type="EMBL" id="CP111021">
    <property type="protein sequence ID" value="WAR17360.1"/>
    <property type="molecule type" value="Genomic_DNA"/>
</dbReference>
<reference evidence="1" key="1">
    <citation type="submission" date="2022-11" db="EMBL/GenBank/DDBJ databases">
        <title>Centuries of genome instability and evolution in soft-shell clam transmissible cancer (bioRxiv).</title>
        <authorList>
            <person name="Hart S.F.M."/>
            <person name="Yonemitsu M.A."/>
            <person name="Giersch R.M."/>
            <person name="Beal B.F."/>
            <person name="Arriagada G."/>
            <person name="Davis B.W."/>
            <person name="Ostrander E.A."/>
            <person name="Goff S.P."/>
            <person name="Metzger M.J."/>
        </authorList>
    </citation>
    <scope>NUCLEOTIDE SEQUENCE</scope>
    <source>
        <strain evidence="1">MELC-2E11</strain>
        <tissue evidence="1">Siphon/mantle</tissue>
    </source>
</reference>
<dbReference type="Proteomes" id="UP001164746">
    <property type="component" value="Chromosome 10"/>
</dbReference>
<sequence length="84" mass="9588">GVANCDETINSEHYDDPARHYLGNLRKGLGASVLVLTIQRAHRTRACKCLQRIRPRDRFGSIFSLVSMKLKKINHEIKIVKENS</sequence>
<gene>
    <name evidence="1" type="ORF">MAR_031954</name>
</gene>
<organism evidence="1 2">
    <name type="scientific">Mya arenaria</name>
    <name type="common">Soft-shell clam</name>
    <dbReference type="NCBI Taxonomy" id="6604"/>
    <lineage>
        <taxon>Eukaryota</taxon>
        <taxon>Metazoa</taxon>
        <taxon>Spiralia</taxon>
        <taxon>Lophotrochozoa</taxon>
        <taxon>Mollusca</taxon>
        <taxon>Bivalvia</taxon>
        <taxon>Autobranchia</taxon>
        <taxon>Heteroconchia</taxon>
        <taxon>Euheterodonta</taxon>
        <taxon>Imparidentia</taxon>
        <taxon>Neoheterodontei</taxon>
        <taxon>Myida</taxon>
        <taxon>Myoidea</taxon>
        <taxon>Myidae</taxon>
        <taxon>Mya</taxon>
    </lineage>
</organism>
<protein>
    <submittedName>
        <fullName evidence="1">Uncharacterized protein</fullName>
    </submittedName>
</protein>
<proteinExistence type="predicted"/>
<evidence type="ECO:0000313" key="2">
    <source>
        <dbReference type="Proteomes" id="UP001164746"/>
    </source>
</evidence>
<name>A0ABY7F597_MYAAR</name>
<keyword evidence="2" id="KW-1185">Reference proteome</keyword>
<accession>A0ABY7F597</accession>
<evidence type="ECO:0000313" key="1">
    <source>
        <dbReference type="EMBL" id="WAR17360.1"/>
    </source>
</evidence>